<keyword evidence="1" id="KW-0472">Membrane</keyword>
<keyword evidence="3" id="KW-1185">Reference proteome</keyword>
<feature type="transmembrane region" description="Helical" evidence="1">
    <location>
        <begin position="77"/>
        <end position="98"/>
    </location>
</feature>
<dbReference type="EMBL" id="BMAO01012396">
    <property type="protein sequence ID" value="GFQ81106.1"/>
    <property type="molecule type" value="Genomic_DNA"/>
</dbReference>
<reference evidence="2" key="1">
    <citation type="submission" date="2020-07" db="EMBL/GenBank/DDBJ databases">
        <title>Multicomponent nature underlies the extraordinary mechanical properties of spider dragline silk.</title>
        <authorList>
            <person name="Kono N."/>
            <person name="Nakamura H."/>
            <person name="Mori M."/>
            <person name="Yoshida Y."/>
            <person name="Ohtoshi R."/>
            <person name="Malay A.D."/>
            <person name="Moran D.A.P."/>
            <person name="Tomita M."/>
            <person name="Numata K."/>
            <person name="Arakawa K."/>
        </authorList>
    </citation>
    <scope>NUCLEOTIDE SEQUENCE</scope>
</reference>
<evidence type="ECO:0000256" key="1">
    <source>
        <dbReference type="SAM" id="Phobius"/>
    </source>
</evidence>
<gene>
    <name evidence="2" type="primary">AVEN_121620_1</name>
    <name evidence="2" type="ORF">TNCT_342541</name>
</gene>
<keyword evidence="1" id="KW-0812">Transmembrane</keyword>
<accession>A0A8X6KR92</accession>
<name>A0A8X6KR92_TRICU</name>
<dbReference type="AlphaFoldDB" id="A0A8X6KR92"/>
<protein>
    <submittedName>
        <fullName evidence="2">Uncharacterized protein</fullName>
    </submittedName>
</protein>
<feature type="transmembrane region" description="Helical" evidence="1">
    <location>
        <begin position="158"/>
        <end position="181"/>
    </location>
</feature>
<feature type="transmembrane region" description="Helical" evidence="1">
    <location>
        <begin position="110"/>
        <end position="127"/>
    </location>
</feature>
<comment type="caution">
    <text evidence="2">The sequence shown here is derived from an EMBL/GenBank/DDBJ whole genome shotgun (WGS) entry which is preliminary data.</text>
</comment>
<evidence type="ECO:0000313" key="2">
    <source>
        <dbReference type="EMBL" id="GFQ81106.1"/>
    </source>
</evidence>
<organism evidence="2 3">
    <name type="scientific">Trichonephila clavata</name>
    <name type="common">Joro spider</name>
    <name type="synonym">Nephila clavata</name>
    <dbReference type="NCBI Taxonomy" id="2740835"/>
    <lineage>
        <taxon>Eukaryota</taxon>
        <taxon>Metazoa</taxon>
        <taxon>Ecdysozoa</taxon>
        <taxon>Arthropoda</taxon>
        <taxon>Chelicerata</taxon>
        <taxon>Arachnida</taxon>
        <taxon>Araneae</taxon>
        <taxon>Araneomorphae</taxon>
        <taxon>Entelegynae</taxon>
        <taxon>Araneoidea</taxon>
        <taxon>Nephilidae</taxon>
        <taxon>Trichonephila</taxon>
    </lineage>
</organism>
<dbReference type="OrthoDB" id="6436144at2759"/>
<feature type="transmembrane region" description="Helical" evidence="1">
    <location>
        <begin position="394"/>
        <end position="410"/>
    </location>
</feature>
<evidence type="ECO:0000313" key="3">
    <source>
        <dbReference type="Proteomes" id="UP000887116"/>
    </source>
</evidence>
<sequence length="413" mass="48112">MQGKDEKKNRILFPFHNCSRRVIRPVMEDDEEKHDSELLRQIHPLLIAFLFTGLDFRQQRPYQRTPNSACRETVIKISCALIHIISWVFALLFIWGAFANEDSLPRKQDIINRLMEILIIFLRSVLYRQRKVVVNTLNLLSKAYDKIKCKSKYLSREIILILLIVYPGTYILMYVLVFISFSDKNKLYFENFVRRNYGNVVPLTLTLHAYYVLGVIDCILFSINSFTMCLFVILVLVVFTRLNLILQHYFKSVNSPGATFEVLQKRFMSVMNAVKKVDECLCFPMFVILGIHILFLFYILSFFYWPASWLKNLSVAIDVFFYMMFVLYVLQYCAMTTSAAKIHEAVQNIKIEVAKMSSRPSQLTAVEQLLLIAEVNSHSNICLTVWGFMNITKSFVFSSFGALLTFGILLRDL</sequence>
<feature type="transmembrane region" description="Helical" evidence="1">
    <location>
        <begin position="281"/>
        <end position="307"/>
    </location>
</feature>
<keyword evidence="1" id="KW-1133">Transmembrane helix</keyword>
<feature type="transmembrane region" description="Helical" evidence="1">
    <location>
        <begin position="313"/>
        <end position="334"/>
    </location>
</feature>
<feature type="transmembrane region" description="Helical" evidence="1">
    <location>
        <begin position="209"/>
        <end position="239"/>
    </location>
</feature>
<dbReference type="Proteomes" id="UP000887116">
    <property type="component" value="Unassembled WGS sequence"/>
</dbReference>
<proteinExistence type="predicted"/>